<dbReference type="AlphaFoldDB" id="A0A2I4S649"/>
<organism evidence="2">
    <name type="scientific">Oryza barthii</name>
    <dbReference type="NCBI Taxonomy" id="65489"/>
    <lineage>
        <taxon>Eukaryota</taxon>
        <taxon>Viridiplantae</taxon>
        <taxon>Streptophyta</taxon>
        <taxon>Embryophyta</taxon>
        <taxon>Tracheophyta</taxon>
        <taxon>Spermatophyta</taxon>
        <taxon>Magnoliopsida</taxon>
        <taxon>Liliopsida</taxon>
        <taxon>Poales</taxon>
        <taxon>Poaceae</taxon>
        <taxon>BOP clade</taxon>
        <taxon>Oryzoideae</taxon>
        <taxon>Oryzeae</taxon>
        <taxon>Oryzinae</taxon>
        <taxon>Oryza</taxon>
    </lineage>
</organism>
<protein>
    <submittedName>
        <fullName evidence="2">Uncharacterized protein</fullName>
    </submittedName>
</protein>
<dbReference type="EMBL" id="MF503974">
    <property type="protein sequence ID" value="ASR75385.1"/>
    <property type="molecule type" value="Genomic_DNA"/>
</dbReference>
<evidence type="ECO:0000313" key="2">
    <source>
        <dbReference type="EMBL" id="ASR75385.1"/>
    </source>
</evidence>
<gene>
    <name evidence="2" type="ORF">BAR_4</name>
</gene>
<accession>A0A2I4S649</accession>
<feature type="region of interest" description="Disordered" evidence="1">
    <location>
        <begin position="99"/>
        <end position="120"/>
    </location>
</feature>
<proteinExistence type="predicted"/>
<evidence type="ECO:0000256" key="1">
    <source>
        <dbReference type="SAM" id="MobiDB-lite"/>
    </source>
</evidence>
<feature type="compositionally biased region" description="Gly residues" evidence="1">
    <location>
        <begin position="103"/>
        <end position="112"/>
    </location>
</feature>
<sequence length="120" mass="12811">MTTPTMVGAESPARCRFGRHLEVLQRGHRVAATSPPSLPPLLPPPFRYLHLEALHRCHHEASVTEGTSTEATAQPPLRLGGCHWCSISLPCCCHREDRVEATPGGGGGGMADGGKTRPAR</sequence>
<name>A0A2I4S649_9ORYZ</name>
<reference evidence="2" key="1">
    <citation type="submission" date="2017-07" db="EMBL/GenBank/DDBJ databases">
        <title>Chromosomal microdeletions drove parallel domestication of plant architecture in Asian and African rice#.</title>
        <authorList>
            <person name="Wu Y."/>
            <person name="Zhao S."/>
            <person name="Li X."/>
            <person name="Zhang B."/>
            <person name="Jiang L."/>
            <person name="Tang Y."/>
            <person name="Zhao J."/>
            <person name="Ma X."/>
            <person name="Cai H."/>
            <person name="Sun C."/>
            <person name="Tan L."/>
        </authorList>
    </citation>
    <scope>NUCLEOTIDE SEQUENCE</scope>
</reference>